<dbReference type="AlphaFoldDB" id="A0A835SGI0"/>
<accession>A0A835SGI0</accession>
<dbReference type="InterPro" id="IPR002048">
    <property type="entry name" value="EF_hand_dom"/>
</dbReference>
<protein>
    <recommendedName>
        <fullName evidence="2">EF-hand domain-containing protein</fullName>
    </recommendedName>
</protein>
<dbReference type="PROSITE" id="PS00018">
    <property type="entry name" value="EF_HAND_1"/>
    <property type="match status" value="2"/>
</dbReference>
<dbReference type="GO" id="GO:0005509">
    <property type="term" value="F:calcium ion binding"/>
    <property type="evidence" value="ECO:0007669"/>
    <property type="project" value="InterPro"/>
</dbReference>
<gene>
    <name evidence="3" type="ORF">HXX76_015644</name>
</gene>
<evidence type="ECO:0000259" key="2">
    <source>
        <dbReference type="PROSITE" id="PS50222"/>
    </source>
</evidence>
<reference evidence="3" key="1">
    <citation type="journal article" date="2020" name="bioRxiv">
        <title>Comparative genomics of Chlamydomonas.</title>
        <authorList>
            <person name="Craig R.J."/>
            <person name="Hasan A.R."/>
            <person name="Ness R.W."/>
            <person name="Keightley P.D."/>
        </authorList>
    </citation>
    <scope>NUCLEOTIDE SEQUENCE</scope>
    <source>
        <strain evidence="3">SAG 7.73</strain>
    </source>
</reference>
<organism evidence="3 4">
    <name type="scientific">Chlamydomonas incerta</name>
    <dbReference type="NCBI Taxonomy" id="51695"/>
    <lineage>
        <taxon>Eukaryota</taxon>
        <taxon>Viridiplantae</taxon>
        <taxon>Chlorophyta</taxon>
        <taxon>core chlorophytes</taxon>
        <taxon>Chlorophyceae</taxon>
        <taxon>CS clade</taxon>
        <taxon>Chlamydomonadales</taxon>
        <taxon>Chlamydomonadaceae</taxon>
        <taxon>Chlamydomonas</taxon>
    </lineage>
</organism>
<dbReference type="PROSITE" id="PS50222">
    <property type="entry name" value="EF_HAND_2"/>
    <property type="match status" value="2"/>
</dbReference>
<sequence length="113" mass="12615">MSDEEDLKTTADSLSILLSDDSAFESALNAIYEAIDTNGDGRLDPSELERYIGRACAKMGVDSPAPAQVAGVFRQLDLNNDRDISRAELSVFLRHFFQEQVKYCALKLRATRR</sequence>
<dbReference type="OrthoDB" id="191686at2759"/>
<dbReference type="Proteomes" id="UP000650467">
    <property type="component" value="Unassembled WGS sequence"/>
</dbReference>
<dbReference type="EMBL" id="JAEHOC010000089">
    <property type="protein sequence ID" value="KAG2422973.1"/>
    <property type="molecule type" value="Genomic_DNA"/>
</dbReference>
<evidence type="ECO:0000313" key="4">
    <source>
        <dbReference type="Proteomes" id="UP000650467"/>
    </source>
</evidence>
<dbReference type="InterPro" id="IPR011992">
    <property type="entry name" value="EF-hand-dom_pair"/>
</dbReference>
<keyword evidence="4" id="KW-1185">Reference proteome</keyword>
<dbReference type="InterPro" id="IPR018247">
    <property type="entry name" value="EF_Hand_1_Ca_BS"/>
</dbReference>
<feature type="domain" description="EF-hand" evidence="2">
    <location>
        <begin position="64"/>
        <end position="99"/>
    </location>
</feature>
<name>A0A835SGI0_CHLIN</name>
<comment type="caution">
    <text evidence="3">The sequence shown here is derived from an EMBL/GenBank/DDBJ whole genome shotgun (WGS) entry which is preliminary data.</text>
</comment>
<dbReference type="SUPFAM" id="SSF47473">
    <property type="entry name" value="EF-hand"/>
    <property type="match status" value="1"/>
</dbReference>
<dbReference type="Pfam" id="PF13499">
    <property type="entry name" value="EF-hand_7"/>
    <property type="match status" value="1"/>
</dbReference>
<proteinExistence type="predicted"/>
<dbReference type="Gene3D" id="1.10.238.10">
    <property type="entry name" value="EF-hand"/>
    <property type="match status" value="1"/>
</dbReference>
<feature type="domain" description="EF-hand" evidence="2">
    <location>
        <begin position="23"/>
        <end position="58"/>
    </location>
</feature>
<evidence type="ECO:0000313" key="3">
    <source>
        <dbReference type="EMBL" id="KAG2422973.1"/>
    </source>
</evidence>
<keyword evidence="1" id="KW-0106">Calcium</keyword>
<evidence type="ECO:0000256" key="1">
    <source>
        <dbReference type="ARBA" id="ARBA00022837"/>
    </source>
</evidence>
<dbReference type="SMART" id="SM00054">
    <property type="entry name" value="EFh"/>
    <property type="match status" value="2"/>
</dbReference>